<comment type="caution">
    <text evidence="2">The sequence shown here is derived from an EMBL/GenBank/DDBJ whole genome shotgun (WGS) entry which is preliminary data.</text>
</comment>
<keyword evidence="3" id="KW-1185">Reference proteome</keyword>
<protein>
    <submittedName>
        <fullName evidence="2">Uncharacterized protein</fullName>
    </submittedName>
</protein>
<dbReference type="Proteomes" id="UP001162131">
    <property type="component" value="Unassembled WGS sequence"/>
</dbReference>
<keyword evidence="1" id="KW-0175">Coiled coil</keyword>
<evidence type="ECO:0000313" key="3">
    <source>
        <dbReference type="Proteomes" id="UP001162131"/>
    </source>
</evidence>
<proteinExistence type="predicted"/>
<name>A0AAU9JUH4_9CILI</name>
<evidence type="ECO:0000313" key="2">
    <source>
        <dbReference type="EMBL" id="CAG9329255.1"/>
    </source>
</evidence>
<reference evidence="2" key="1">
    <citation type="submission" date="2021-09" db="EMBL/GenBank/DDBJ databases">
        <authorList>
            <consortium name="AG Swart"/>
            <person name="Singh M."/>
            <person name="Singh A."/>
            <person name="Seah K."/>
            <person name="Emmerich C."/>
        </authorList>
    </citation>
    <scope>NUCLEOTIDE SEQUENCE</scope>
    <source>
        <strain evidence="2">ATCC30299</strain>
    </source>
</reference>
<dbReference type="EMBL" id="CAJZBQ010000047">
    <property type="protein sequence ID" value="CAG9329255.1"/>
    <property type="molecule type" value="Genomic_DNA"/>
</dbReference>
<sequence length="206" mass="23790">MSQLPPQRNIGRFMPPVLSQSRSQLRFNQPNSIRIATSQTSSFLQNPFSQCTNDFSNRPFQQDETTSLYSESTLMAPPNQMGENLGTFKSELCEFFKLLAETHQKNAVQVAEAWTNNKRAEIVQGKEEFKKLAEEAEEKIKVVVSEVVKKEIIDDMKDNIKIAKQNMKIFKSNFQRDIKKIHEKLELMGNRKRAFKKETAKVNCKI</sequence>
<evidence type="ECO:0000256" key="1">
    <source>
        <dbReference type="SAM" id="Coils"/>
    </source>
</evidence>
<feature type="coiled-coil region" evidence="1">
    <location>
        <begin position="119"/>
        <end position="173"/>
    </location>
</feature>
<gene>
    <name evidence="2" type="ORF">BSTOLATCC_MIC48081</name>
</gene>
<accession>A0AAU9JUH4</accession>
<dbReference type="AlphaFoldDB" id="A0AAU9JUH4"/>
<organism evidence="2 3">
    <name type="scientific">Blepharisma stoltei</name>
    <dbReference type="NCBI Taxonomy" id="1481888"/>
    <lineage>
        <taxon>Eukaryota</taxon>
        <taxon>Sar</taxon>
        <taxon>Alveolata</taxon>
        <taxon>Ciliophora</taxon>
        <taxon>Postciliodesmatophora</taxon>
        <taxon>Heterotrichea</taxon>
        <taxon>Heterotrichida</taxon>
        <taxon>Blepharismidae</taxon>
        <taxon>Blepharisma</taxon>
    </lineage>
</organism>